<dbReference type="Pfam" id="PF03009">
    <property type="entry name" value="GDPD"/>
    <property type="match status" value="1"/>
</dbReference>
<feature type="compositionally biased region" description="Polar residues" evidence="1">
    <location>
        <begin position="311"/>
        <end position="324"/>
    </location>
</feature>
<dbReference type="InterPro" id="IPR030395">
    <property type="entry name" value="GP_PDE_dom"/>
</dbReference>
<keyword evidence="4" id="KW-1185">Reference proteome</keyword>
<gene>
    <name evidence="3" type="ORF">THAOC_08699</name>
</gene>
<feature type="region of interest" description="Disordered" evidence="1">
    <location>
        <begin position="311"/>
        <end position="332"/>
    </location>
</feature>
<accession>K0SYC3</accession>
<proteinExistence type="predicted"/>
<dbReference type="Proteomes" id="UP000266841">
    <property type="component" value="Unassembled WGS sequence"/>
</dbReference>
<sequence>MRFSTTASATLSEAPTLASKLGIDEDFLKQKNMATNIPKVIGHRCALYDQPENTVPSLEAAVDHGAEAVEIDVFRLKCGRLAVFHGDGTDALPGGLLSYCGVDGNIVNLTAAEARELRFRGGAHFCPSETLDGVGIPLLEEFLQHAKDLGVEVKIELKGPGTEEPVIEMVEAMGMINVVTFSSFHHERIHKVRRLRPQLHSDGTHVYRTGALFAELPADFIERAKTVDATEVHLRYDFCNRERVNAIHEAGLDSMTWFRGPHNMKRDIDYFSDVEDEDEALYGMVALSGVQAMCVNRPERLYRMVSNMESSLSGSDESYDVSTGSEDEGNSY</sequence>
<comment type="caution">
    <text evidence="3">The sequence shown here is derived from an EMBL/GenBank/DDBJ whole genome shotgun (WGS) entry which is preliminary data.</text>
</comment>
<dbReference type="PANTHER" id="PTHR46211">
    <property type="entry name" value="GLYCEROPHOSPHORYL DIESTER PHOSPHODIESTERASE"/>
    <property type="match status" value="1"/>
</dbReference>
<dbReference type="AlphaFoldDB" id="K0SYC3"/>
<evidence type="ECO:0000313" key="4">
    <source>
        <dbReference type="Proteomes" id="UP000266841"/>
    </source>
</evidence>
<dbReference type="Gene3D" id="3.20.20.190">
    <property type="entry name" value="Phosphatidylinositol (PI) phosphodiesterase"/>
    <property type="match status" value="1"/>
</dbReference>
<dbReference type="PANTHER" id="PTHR46211:SF14">
    <property type="entry name" value="GLYCEROPHOSPHODIESTER PHOSPHODIESTERASE"/>
    <property type="match status" value="1"/>
</dbReference>
<dbReference type="GO" id="GO:0006629">
    <property type="term" value="P:lipid metabolic process"/>
    <property type="evidence" value="ECO:0007669"/>
    <property type="project" value="InterPro"/>
</dbReference>
<reference evidence="3 4" key="1">
    <citation type="journal article" date="2012" name="Genome Biol.">
        <title>Genome and low-iron response of an oceanic diatom adapted to chronic iron limitation.</title>
        <authorList>
            <person name="Lommer M."/>
            <person name="Specht M."/>
            <person name="Roy A.S."/>
            <person name="Kraemer L."/>
            <person name="Andreson R."/>
            <person name="Gutowska M.A."/>
            <person name="Wolf J."/>
            <person name="Bergner S.V."/>
            <person name="Schilhabel M.B."/>
            <person name="Klostermeier U.C."/>
            <person name="Beiko R.G."/>
            <person name="Rosenstiel P."/>
            <person name="Hippler M."/>
            <person name="Laroche J."/>
        </authorList>
    </citation>
    <scope>NUCLEOTIDE SEQUENCE [LARGE SCALE GENOMIC DNA]</scope>
    <source>
        <strain evidence="3 4">CCMP1005</strain>
    </source>
</reference>
<dbReference type="SUPFAM" id="SSF51695">
    <property type="entry name" value="PLC-like phosphodiesterases"/>
    <property type="match status" value="1"/>
</dbReference>
<dbReference type="OMA" id="FHHERIH"/>
<name>K0SYC3_THAOC</name>
<protein>
    <recommendedName>
        <fullName evidence="2">GP-PDE domain-containing protein</fullName>
    </recommendedName>
</protein>
<evidence type="ECO:0000256" key="1">
    <source>
        <dbReference type="SAM" id="MobiDB-lite"/>
    </source>
</evidence>
<organism evidence="3 4">
    <name type="scientific">Thalassiosira oceanica</name>
    <name type="common">Marine diatom</name>
    <dbReference type="NCBI Taxonomy" id="159749"/>
    <lineage>
        <taxon>Eukaryota</taxon>
        <taxon>Sar</taxon>
        <taxon>Stramenopiles</taxon>
        <taxon>Ochrophyta</taxon>
        <taxon>Bacillariophyta</taxon>
        <taxon>Coscinodiscophyceae</taxon>
        <taxon>Thalassiosirophycidae</taxon>
        <taxon>Thalassiosirales</taxon>
        <taxon>Thalassiosiraceae</taxon>
        <taxon>Thalassiosira</taxon>
    </lineage>
</organism>
<dbReference type="EMBL" id="AGNL01009243">
    <property type="protein sequence ID" value="EJK69984.1"/>
    <property type="molecule type" value="Genomic_DNA"/>
</dbReference>
<dbReference type="OrthoDB" id="197419at2759"/>
<dbReference type="GO" id="GO:0008081">
    <property type="term" value="F:phosphoric diester hydrolase activity"/>
    <property type="evidence" value="ECO:0007669"/>
    <property type="project" value="InterPro"/>
</dbReference>
<dbReference type="eggNOG" id="ENOG502QYDF">
    <property type="taxonomic scope" value="Eukaryota"/>
</dbReference>
<dbReference type="PROSITE" id="PS51704">
    <property type="entry name" value="GP_PDE"/>
    <property type="match status" value="1"/>
</dbReference>
<evidence type="ECO:0000313" key="3">
    <source>
        <dbReference type="EMBL" id="EJK69984.1"/>
    </source>
</evidence>
<evidence type="ECO:0000259" key="2">
    <source>
        <dbReference type="PROSITE" id="PS51704"/>
    </source>
</evidence>
<dbReference type="InterPro" id="IPR017946">
    <property type="entry name" value="PLC-like_Pdiesterase_TIM-brl"/>
</dbReference>
<feature type="domain" description="GP-PDE" evidence="2">
    <location>
        <begin position="38"/>
        <end position="305"/>
    </location>
</feature>